<keyword evidence="4" id="KW-1185">Reference proteome</keyword>
<dbReference type="EC" id="1.3.1.74" evidence="3"/>
<evidence type="ECO:0000313" key="4">
    <source>
        <dbReference type="Proteomes" id="UP000003653"/>
    </source>
</evidence>
<dbReference type="CDD" id="cd05288">
    <property type="entry name" value="PGDH"/>
    <property type="match status" value="1"/>
</dbReference>
<dbReference type="InterPro" id="IPR036291">
    <property type="entry name" value="NAD(P)-bd_dom_sf"/>
</dbReference>
<dbReference type="AlphaFoldDB" id="D5P478"/>
<dbReference type="InterPro" id="IPR041694">
    <property type="entry name" value="ADH_N_2"/>
</dbReference>
<proteinExistence type="predicted"/>
<dbReference type="InterPro" id="IPR020843">
    <property type="entry name" value="ER"/>
</dbReference>
<dbReference type="PANTHER" id="PTHR43205">
    <property type="entry name" value="PROSTAGLANDIN REDUCTASE"/>
    <property type="match status" value="1"/>
</dbReference>
<dbReference type="Proteomes" id="UP000003653">
    <property type="component" value="Unassembled WGS sequence"/>
</dbReference>
<feature type="domain" description="Enoyl reductase (ER)" evidence="2">
    <location>
        <begin position="75"/>
        <end position="389"/>
    </location>
</feature>
<accession>D5P478</accession>
<comment type="caution">
    <text evidence="3">The sequence shown here is derived from an EMBL/GenBank/DDBJ whole genome shotgun (WGS) entry which is preliminary data.</text>
</comment>
<keyword evidence="1 3" id="KW-0560">Oxidoreductase</keyword>
<protein>
    <submittedName>
        <fullName evidence="3">Oxidoreductase, zinc-binding dehydrogenase family protein</fullName>
        <ecNumber evidence="3">1.3.1.74</ecNumber>
    </submittedName>
</protein>
<gene>
    <name evidence="3" type="ORF">HMPREF0591_0972</name>
</gene>
<organism evidence="3 4">
    <name type="scientific">Mycobacterium parascrofulaceum ATCC BAA-614</name>
    <dbReference type="NCBI Taxonomy" id="525368"/>
    <lineage>
        <taxon>Bacteria</taxon>
        <taxon>Bacillati</taxon>
        <taxon>Actinomycetota</taxon>
        <taxon>Actinomycetes</taxon>
        <taxon>Mycobacteriales</taxon>
        <taxon>Mycobacteriaceae</taxon>
        <taxon>Mycobacterium</taxon>
        <taxon>Mycobacterium simiae complex</taxon>
    </lineage>
</organism>
<dbReference type="SUPFAM" id="SSF50129">
    <property type="entry name" value="GroES-like"/>
    <property type="match status" value="1"/>
</dbReference>
<dbReference type="SMART" id="SM00829">
    <property type="entry name" value="PKS_ER"/>
    <property type="match status" value="1"/>
</dbReference>
<dbReference type="HOGENOM" id="CLU_026673_29_2_11"/>
<evidence type="ECO:0000259" key="2">
    <source>
        <dbReference type="SMART" id="SM00829"/>
    </source>
</evidence>
<dbReference type="Gene3D" id="3.40.50.720">
    <property type="entry name" value="NAD(P)-binding Rossmann-like Domain"/>
    <property type="match status" value="1"/>
</dbReference>
<dbReference type="eggNOG" id="COG2130">
    <property type="taxonomic scope" value="Bacteria"/>
</dbReference>
<dbReference type="InterPro" id="IPR011032">
    <property type="entry name" value="GroES-like_sf"/>
</dbReference>
<dbReference type="EMBL" id="ADNV01000083">
    <property type="protein sequence ID" value="EFG79075.1"/>
    <property type="molecule type" value="Genomic_DNA"/>
</dbReference>
<dbReference type="FunFam" id="3.40.50.720:FF:000121">
    <property type="entry name" value="Prostaglandin reductase 2"/>
    <property type="match status" value="1"/>
</dbReference>
<dbReference type="Gene3D" id="3.90.180.10">
    <property type="entry name" value="Medium-chain alcohol dehydrogenases, catalytic domain"/>
    <property type="match status" value="1"/>
</dbReference>
<dbReference type="Pfam" id="PF16884">
    <property type="entry name" value="ADH_N_2"/>
    <property type="match status" value="1"/>
</dbReference>
<reference evidence="3 4" key="1">
    <citation type="submission" date="2010-04" db="EMBL/GenBank/DDBJ databases">
        <authorList>
            <person name="Muzny D."/>
            <person name="Qin X."/>
            <person name="Deng J."/>
            <person name="Jiang H."/>
            <person name="Liu Y."/>
            <person name="Qu J."/>
            <person name="Song X.-Z."/>
            <person name="Zhang L."/>
            <person name="Thornton R."/>
            <person name="Coyle M."/>
            <person name="Francisco L."/>
            <person name="Jackson L."/>
            <person name="Javaid M."/>
            <person name="Korchina V."/>
            <person name="Kovar C."/>
            <person name="Mata R."/>
            <person name="Mathew T."/>
            <person name="Ngo R."/>
            <person name="Nguyen L."/>
            <person name="Nguyen N."/>
            <person name="Okwuonu G."/>
            <person name="Ongeri F."/>
            <person name="Pham C."/>
            <person name="Simmons D."/>
            <person name="Wilczek-Boney K."/>
            <person name="Hale W."/>
            <person name="Jakkamsetti A."/>
            <person name="Pham P."/>
            <person name="Ruth R."/>
            <person name="San Lucas F."/>
            <person name="Warren J."/>
            <person name="Zhang J."/>
            <person name="Zhao Z."/>
            <person name="Zhou C."/>
            <person name="Zhu D."/>
            <person name="Lee S."/>
            <person name="Bess C."/>
            <person name="Blankenburg K."/>
            <person name="Forbes L."/>
            <person name="Fu Q."/>
            <person name="Gubbala S."/>
            <person name="Hirani K."/>
            <person name="Jayaseelan J.C."/>
            <person name="Lara F."/>
            <person name="Munidasa M."/>
            <person name="Palculict T."/>
            <person name="Patil S."/>
            <person name="Pu L.-L."/>
            <person name="Saada N."/>
            <person name="Tang L."/>
            <person name="Weissenberger G."/>
            <person name="Zhu Y."/>
            <person name="Hemphill L."/>
            <person name="Shang Y."/>
            <person name="Youmans B."/>
            <person name="Ayvaz T."/>
            <person name="Ross M."/>
            <person name="Santibanez J."/>
            <person name="Aqrawi P."/>
            <person name="Gross S."/>
            <person name="Joshi V."/>
            <person name="Fowler G."/>
            <person name="Nazareth L."/>
            <person name="Reid J."/>
            <person name="Worley K."/>
            <person name="Petrosino J."/>
            <person name="Highlander S."/>
            <person name="Gibbs R."/>
        </authorList>
    </citation>
    <scope>NUCLEOTIDE SEQUENCE [LARGE SCALE GENOMIC DNA]</scope>
    <source>
        <strain evidence="3 4">ATCC BAA-614</strain>
    </source>
</reference>
<name>D5P478_9MYCO</name>
<dbReference type="Pfam" id="PF00107">
    <property type="entry name" value="ADH_zinc_N"/>
    <property type="match status" value="1"/>
</dbReference>
<dbReference type="GO" id="GO:0032440">
    <property type="term" value="F:2-alkenal reductase [NAD(P)H] activity"/>
    <property type="evidence" value="ECO:0007669"/>
    <property type="project" value="UniProtKB-EC"/>
</dbReference>
<evidence type="ECO:0000313" key="3">
    <source>
        <dbReference type="EMBL" id="EFG79075.1"/>
    </source>
</evidence>
<dbReference type="PANTHER" id="PTHR43205:SF7">
    <property type="entry name" value="PROSTAGLANDIN REDUCTASE 1"/>
    <property type="match status" value="1"/>
</dbReference>
<dbReference type="InterPro" id="IPR013149">
    <property type="entry name" value="ADH-like_C"/>
</dbReference>
<dbReference type="SUPFAM" id="SSF51735">
    <property type="entry name" value="NAD(P)-binding Rossmann-fold domains"/>
    <property type="match status" value="1"/>
</dbReference>
<dbReference type="InterPro" id="IPR045010">
    <property type="entry name" value="MDR_fam"/>
</dbReference>
<sequence length="392" mass="40751">MTVICWVGGGSAAADPGGDRAARVSAAMGTATIRDITFTAQNPSFGGPLVEGYGAHMADRNRRFLLRQRPTGRIGPDTFELNEEAIPELADGEALARVDWISLDPTNRMWINDTPSYLPPVGIGEVMRAGGLGEIVASKTPRFTVGQKVQGLLGWQEYAVLSDTAMVNPVDVAEGISPSAYLGALGMTGLTAWIGIRDIGKPQPGETVVVSAAAGAVGSVAGQLAKADGARVVGIAGGPEKCALLTEQLGFDAAVDHRADDWAAQLAAATPNGIDVDFENVGGDLMDAIFARLNIGARVALCGLISGYNAADPPPGPRAFGNLLIQRATLRGFIVLDHFGRAPEAMTEIAGLIEAGKLTPLETVVEGFEQLPTAINMLFDGKNVGKLVVKVG</sequence>
<evidence type="ECO:0000256" key="1">
    <source>
        <dbReference type="ARBA" id="ARBA00023002"/>
    </source>
</evidence>